<dbReference type="GeneID" id="87902635"/>
<dbReference type="SUPFAM" id="SSF51735">
    <property type="entry name" value="NAD(P)-binding Rossmann-fold domains"/>
    <property type="match status" value="1"/>
</dbReference>
<dbReference type="Pfam" id="PF16363">
    <property type="entry name" value="GDP_Man_Dehyd"/>
    <property type="match status" value="1"/>
</dbReference>
<gene>
    <name evidence="2" type="ORF">QC762_0022580</name>
</gene>
<comment type="caution">
    <text evidence="2">The sequence shown here is derived from an EMBL/GenBank/DDBJ whole genome shotgun (WGS) entry which is preliminary data.</text>
</comment>
<dbReference type="Proteomes" id="UP001323405">
    <property type="component" value="Unassembled WGS sequence"/>
</dbReference>
<evidence type="ECO:0000259" key="1">
    <source>
        <dbReference type="Pfam" id="PF16363"/>
    </source>
</evidence>
<dbReference type="InterPro" id="IPR036291">
    <property type="entry name" value="NAD(P)-bd_dom_sf"/>
</dbReference>
<keyword evidence="3" id="KW-1185">Reference proteome</keyword>
<evidence type="ECO:0000313" key="3">
    <source>
        <dbReference type="Proteomes" id="UP001323405"/>
    </source>
</evidence>
<proteinExistence type="predicted"/>
<protein>
    <recommendedName>
        <fullName evidence="1">NAD(P)-binding domain-containing protein</fullName>
    </recommendedName>
</protein>
<sequence>MAKVLITGINGYIAAHTAARFLQAGFSVRGTVRNKTSPNVESLLRALSAPQKAGGGKVEIVEVPDITIKGAFDNAP</sequence>
<dbReference type="InterPro" id="IPR016040">
    <property type="entry name" value="NAD(P)-bd_dom"/>
</dbReference>
<dbReference type="Gene3D" id="3.40.50.720">
    <property type="entry name" value="NAD(P)-binding Rossmann-like Domain"/>
    <property type="match status" value="1"/>
</dbReference>
<name>A0ABR0GYA4_9PEZI</name>
<evidence type="ECO:0000313" key="2">
    <source>
        <dbReference type="EMBL" id="KAK4660790.1"/>
    </source>
</evidence>
<dbReference type="RefSeq" id="XP_062749760.1">
    <property type="nucleotide sequence ID" value="XM_062883108.1"/>
</dbReference>
<dbReference type="EMBL" id="JAFFHA010000001">
    <property type="protein sequence ID" value="KAK4660790.1"/>
    <property type="molecule type" value="Genomic_DNA"/>
</dbReference>
<organism evidence="2 3">
    <name type="scientific">Podospora pseudocomata</name>
    <dbReference type="NCBI Taxonomy" id="2093779"/>
    <lineage>
        <taxon>Eukaryota</taxon>
        <taxon>Fungi</taxon>
        <taxon>Dikarya</taxon>
        <taxon>Ascomycota</taxon>
        <taxon>Pezizomycotina</taxon>
        <taxon>Sordariomycetes</taxon>
        <taxon>Sordariomycetidae</taxon>
        <taxon>Sordariales</taxon>
        <taxon>Podosporaceae</taxon>
        <taxon>Podospora</taxon>
    </lineage>
</organism>
<accession>A0ABR0GYA4</accession>
<reference evidence="2 3" key="1">
    <citation type="journal article" date="2023" name="bioRxiv">
        <title>High-quality genome assemblies of four members of thePodospora anserinaspecies complex.</title>
        <authorList>
            <person name="Ament-Velasquez S.L."/>
            <person name="Vogan A.A."/>
            <person name="Wallerman O."/>
            <person name="Hartmann F."/>
            <person name="Gautier V."/>
            <person name="Silar P."/>
            <person name="Giraud T."/>
            <person name="Johannesson H."/>
        </authorList>
    </citation>
    <scope>NUCLEOTIDE SEQUENCE [LARGE SCALE GENOMIC DNA]</scope>
    <source>
        <strain evidence="2 3">CBS 415.72m</strain>
    </source>
</reference>
<feature type="domain" description="NAD(P)-binding" evidence="1">
    <location>
        <begin position="5"/>
        <end position="62"/>
    </location>
</feature>